<dbReference type="EMBL" id="QLNT01000003">
    <property type="protein sequence ID" value="KAF3075639.1"/>
    <property type="molecule type" value="Genomic_DNA"/>
</dbReference>
<name>A0A9P4XNM4_9HYPO</name>
<feature type="region of interest" description="Disordered" evidence="1">
    <location>
        <begin position="660"/>
        <end position="679"/>
    </location>
</feature>
<keyword evidence="4" id="KW-1185">Reference proteome</keyword>
<evidence type="ECO:0000313" key="4">
    <source>
        <dbReference type="Proteomes" id="UP000801864"/>
    </source>
</evidence>
<evidence type="ECO:0000256" key="1">
    <source>
        <dbReference type="SAM" id="MobiDB-lite"/>
    </source>
</evidence>
<sequence>MSLNQFAPPRRKAFVFTEFLEVGLFTAHSCGNGRFNQGPPSADLEICFRLYKDKNILNIVIHENKLLQWLGAIPSLRGILNTFIRMDRLLPHYPEMSAKFDQDRREGRSFDALELFVHHFLHEGSVFATFGFENLHKSGILTDLHLHHILSQNRPMSEDLDLLDKAVDEIDEQDIKRPNNSLRFGDEPFQSQLLTAIRRREAQERRIMAHRLLAEVANSCQKLPDASTMQDASSGVRAFVNQVGTSASVWKRGTGAIRDICEGYKPRNLSDIVSVLQVANAMRSVVPPSRLKCSKKEFIDNIPRWASLLSPDDQHLFFEIASYLWGIPASTVAHEMADGFTRPLMPLQDINERFVRTSGLSDYEFGNSYRLQALRQQYLWGTSSDYTREWKEILTLAGWHPLLNPAVQESPPTNTPKPPNLEGEEFSILARITVLMTGAIFGAILFYLCLSRHGFSTPSLLLLAWDGAFNQVITRNNVILALYVGYLSPVDFENWKRTDHLPPKPYPLSPVLPDSPPTERVREQMVAVRASYEGDYPMIDLSPVSVVDSIMDCSPSVSLYLTVSSPTTAISPSSMTTAMPGSTTVGTSMDGTVHCEHCNSTFKLGKNGLRGQASNLQKHMKIHHPETIPNYHRVIYNCRYGCGTSDPNRSNIKAHENKHCAKMKGKQPRRRGKWRQTIT</sequence>
<evidence type="ECO:0000313" key="3">
    <source>
        <dbReference type="EMBL" id="KAF3075639.1"/>
    </source>
</evidence>
<proteinExistence type="predicted"/>
<accession>A0A9P4XNM4</accession>
<organism evidence="3 4">
    <name type="scientific">Trichoderma lentiforme</name>
    <dbReference type="NCBI Taxonomy" id="1567552"/>
    <lineage>
        <taxon>Eukaryota</taxon>
        <taxon>Fungi</taxon>
        <taxon>Dikarya</taxon>
        <taxon>Ascomycota</taxon>
        <taxon>Pezizomycotina</taxon>
        <taxon>Sordariomycetes</taxon>
        <taxon>Hypocreomycetidae</taxon>
        <taxon>Hypocreales</taxon>
        <taxon>Hypocreaceae</taxon>
        <taxon>Trichoderma</taxon>
    </lineage>
</organism>
<feature type="transmembrane region" description="Helical" evidence="2">
    <location>
        <begin position="428"/>
        <end position="450"/>
    </location>
</feature>
<dbReference type="AlphaFoldDB" id="A0A9P4XNM4"/>
<keyword evidence="2" id="KW-0472">Membrane</keyword>
<protein>
    <submittedName>
        <fullName evidence="3">Uncharacterized protein</fullName>
    </submittedName>
</protein>
<reference evidence="3 4" key="1">
    <citation type="submission" date="2018-06" db="EMBL/GenBank/DDBJ databases">
        <title>Genome analysis of cellulolytic fungus Trichoderma lentiforme CFAM-422.</title>
        <authorList>
            <person name="Steindorff A.S."/>
            <person name="Formighieri E.F."/>
            <person name="Midorikawa G.E.O."/>
            <person name="Tamietti M.S."/>
            <person name="Ramos E.Z."/>
            <person name="Silva A.S."/>
            <person name="Bon E.P.S."/>
            <person name="Mendes T.D."/>
            <person name="Damaso M.C.T."/>
            <person name="Favaro L.C.L."/>
        </authorList>
    </citation>
    <scope>NUCLEOTIDE SEQUENCE [LARGE SCALE GENOMIC DNA]</scope>
    <source>
        <strain evidence="3 4">CFAM-422</strain>
    </source>
</reference>
<comment type="caution">
    <text evidence="3">The sequence shown here is derived from an EMBL/GenBank/DDBJ whole genome shotgun (WGS) entry which is preliminary data.</text>
</comment>
<keyword evidence="2" id="KW-0812">Transmembrane</keyword>
<keyword evidence="2" id="KW-1133">Transmembrane helix</keyword>
<evidence type="ECO:0000256" key="2">
    <source>
        <dbReference type="SAM" id="Phobius"/>
    </source>
</evidence>
<dbReference type="Proteomes" id="UP000801864">
    <property type="component" value="Unassembled WGS sequence"/>
</dbReference>
<gene>
    <name evidence="3" type="ORF">CFAM422_001966</name>
</gene>